<keyword evidence="4" id="KW-0378">Hydrolase</keyword>
<dbReference type="MEROPS" id="S10.008"/>
<dbReference type="AlphaFoldDB" id="A0A0C9UB64"/>
<dbReference type="PRINTS" id="PR00724">
    <property type="entry name" value="CRBOXYPTASEC"/>
</dbReference>
<evidence type="ECO:0000256" key="2">
    <source>
        <dbReference type="ARBA" id="ARBA00022645"/>
    </source>
</evidence>
<dbReference type="InterPro" id="IPR001563">
    <property type="entry name" value="Peptidase_S10"/>
</dbReference>
<keyword evidence="2" id="KW-0121">Carboxypeptidase</keyword>
<dbReference type="OrthoDB" id="443318at2759"/>
<proteinExistence type="inferred from homology"/>
<dbReference type="Proteomes" id="UP000054279">
    <property type="component" value="Unassembled WGS sequence"/>
</dbReference>
<evidence type="ECO:0000313" key="6">
    <source>
        <dbReference type="EMBL" id="KIJ40388.1"/>
    </source>
</evidence>
<evidence type="ECO:0000256" key="1">
    <source>
        <dbReference type="ARBA" id="ARBA00009431"/>
    </source>
</evidence>
<protein>
    <submittedName>
        <fullName evidence="6">Unplaced genomic scaffold SPHSTscaffold_69, whole genome shotgun sequence</fullName>
    </submittedName>
</protein>
<accession>A0A0C9UB64</accession>
<comment type="similarity">
    <text evidence="1">Belongs to the peptidase S10 family.</text>
</comment>
<dbReference type="Pfam" id="PF00450">
    <property type="entry name" value="Peptidase_S10"/>
    <property type="match status" value="1"/>
</dbReference>
<evidence type="ECO:0000256" key="5">
    <source>
        <dbReference type="ARBA" id="ARBA00023180"/>
    </source>
</evidence>
<keyword evidence="3" id="KW-0645">Protease</keyword>
<evidence type="ECO:0000313" key="7">
    <source>
        <dbReference type="Proteomes" id="UP000054279"/>
    </source>
</evidence>
<dbReference type="PANTHER" id="PTHR11802">
    <property type="entry name" value="SERINE PROTEASE FAMILY S10 SERINE CARBOXYPEPTIDASE"/>
    <property type="match status" value="1"/>
</dbReference>
<sequence>MLACALGFQENPVEAPSHVTFHSNALNAALKYVNNSGVCETTPGVHTASGYINIGTNQSLWFWFFAARENPTTAPFTLWLNGGPGCSSMIGLFQENGPCQVNSDGKTTVLNPFSWNSVSNMIYIDQPIGTGFSFGTDTVNSTQDAAPPVWTAFQMLFADPGFSQYRSREFIFATESYGGHYGPAFVTFFDQQNALIDAGKLVAEKINVSAMMINNGWYDPLIQYRSYIDFAATTPGYTPPLINQTTFQQLNTTWFSPAGCLVQETACYASPGAAGNSVCSKADNACSQQTFSAVIGDRDDDDLRQTAPGSFPPEFYLTLLKNATIKAKIGATSTYSECPNAPFILFTKTGDDARTWLPQLETLVDSGLKVLLWAGDADINCNWIGGHNVALAMNWTGKAQLAATPFTNMTINGTAVAAIQNVDNFSFARVYQAGHEVPAFQPQAALEIFKQVIANQPLHSV</sequence>
<keyword evidence="7" id="KW-1185">Reference proteome</keyword>
<dbReference type="HOGENOM" id="CLU_008523_10_3_1"/>
<dbReference type="PANTHER" id="PTHR11802:SF453">
    <property type="entry name" value="S1, PUTATIVE-RELATED"/>
    <property type="match status" value="1"/>
</dbReference>
<dbReference type="EMBL" id="KN837144">
    <property type="protein sequence ID" value="KIJ40388.1"/>
    <property type="molecule type" value="Genomic_DNA"/>
</dbReference>
<dbReference type="GO" id="GO:0004185">
    <property type="term" value="F:serine-type carboxypeptidase activity"/>
    <property type="evidence" value="ECO:0007669"/>
    <property type="project" value="InterPro"/>
</dbReference>
<dbReference type="InterPro" id="IPR029058">
    <property type="entry name" value="AB_hydrolase_fold"/>
</dbReference>
<evidence type="ECO:0000256" key="3">
    <source>
        <dbReference type="ARBA" id="ARBA00022670"/>
    </source>
</evidence>
<dbReference type="GO" id="GO:0006508">
    <property type="term" value="P:proteolysis"/>
    <property type="evidence" value="ECO:0007669"/>
    <property type="project" value="UniProtKB-KW"/>
</dbReference>
<dbReference type="Gene3D" id="3.40.50.1820">
    <property type="entry name" value="alpha/beta hydrolase"/>
    <property type="match status" value="1"/>
</dbReference>
<dbReference type="Gene3D" id="1.10.287.410">
    <property type="match status" value="1"/>
</dbReference>
<name>A0A0C9UB64_SPHS4</name>
<keyword evidence="5" id="KW-0325">Glycoprotein</keyword>
<dbReference type="GO" id="GO:0000324">
    <property type="term" value="C:fungal-type vacuole"/>
    <property type="evidence" value="ECO:0007669"/>
    <property type="project" value="TreeGrafter"/>
</dbReference>
<organism evidence="6 7">
    <name type="scientific">Sphaerobolus stellatus (strain SS14)</name>
    <dbReference type="NCBI Taxonomy" id="990650"/>
    <lineage>
        <taxon>Eukaryota</taxon>
        <taxon>Fungi</taxon>
        <taxon>Dikarya</taxon>
        <taxon>Basidiomycota</taxon>
        <taxon>Agaricomycotina</taxon>
        <taxon>Agaricomycetes</taxon>
        <taxon>Phallomycetidae</taxon>
        <taxon>Geastrales</taxon>
        <taxon>Sphaerobolaceae</taxon>
        <taxon>Sphaerobolus</taxon>
    </lineage>
</organism>
<dbReference type="SUPFAM" id="SSF53474">
    <property type="entry name" value="alpha/beta-Hydrolases"/>
    <property type="match status" value="1"/>
</dbReference>
<reference evidence="6 7" key="1">
    <citation type="submission" date="2014-06" db="EMBL/GenBank/DDBJ databases">
        <title>Evolutionary Origins and Diversification of the Mycorrhizal Mutualists.</title>
        <authorList>
            <consortium name="DOE Joint Genome Institute"/>
            <consortium name="Mycorrhizal Genomics Consortium"/>
            <person name="Kohler A."/>
            <person name="Kuo A."/>
            <person name="Nagy L.G."/>
            <person name="Floudas D."/>
            <person name="Copeland A."/>
            <person name="Barry K.W."/>
            <person name="Cichocki N."/>
            <person name="Veneault-Fourrey C."/>
            <person name="LaButti K."/>
            <person name="Lindquist E.A."/>
            <person name="Lipzen A."/>
            <person name="Lundell T."/>
            <person name="Morin E."/>
            <person name="Murat C."/>
            <person name="Riley R."/>
            <person name="Ohm R."/>
            <person name="Sun H."/>
            <person name="Tunlid A."/>
            <person name="Henrissat B."/>
            <person name="Grigoriev I.V."/>
            <person name="Hibbett D.S."/>
            <person name="Martin F."/>
        </authorList>
    </citation>
    <scope>NUCLEOTIDE SEQUENCE [LARGE SCALE GENOMIC DNA]</scope>
    <source>
        <strain evidence="6 7">SS14</strain>
    </source>
</reference>
<dbReference type="PROSITE" id="PS00560">
    <property type="entry name" value="CARBOXYPEPT_SER_HIS"/>
    <property type="match status" value="1"/>
</dbReference>
<dbReference type="InterPro" id="IPR033124">
    <property type="entry name" value="Ser_caboxypep_his_AS"/>
</dbReference>
<gene>
    <name evidence="6" type="ORF">M422DRAFT_256620</name>
</gene>
<evidence type="ECO:0000256" key="4">
    <source>
        <dbReference type="ARBA" id="ARBA00022801"/>
    </source>
</evidence>